<dbReference type="RefSeq" id="WP_211874825.1">
    <property type="nucleotide sequence ID" value="NZ_JAAEDH010000014.1"/>
</dbReference>
<organism evidence="4 5">
    <name type="scientific">Plastoroseomonas arctica</name>
    <dbReference type="NCBI Taxonomy" id="1509237"/>
    <lineage>
        <taxon>Bacteria</taxon>
        <taxon>Pseudomonadati</taxon>
        <taxon>Pseudomonadota</taxon>
        <taxon>Alphaproteobacteria</taxon>
        <taxon>Acetobacterales</taxon>
        <taxon>Acetobacteraceae</taxon>
        <taxon>Plastoroseomonas</taxon>
    </lineage>
</organism>
<dbReference type="GO" id="GO:0046872">
    <property type="term" value="F:metal ion binding"/>
    <property type="evidence" value="ECO:0007669"/>
    <property type="project" value="UniProtKB-KW"/>
</dbReference>
<keyword evidence="5" id="KW-1185">Reference proteome</keyword>
<dbReference type="AlphaFoldDB" id="A0AAF1JXR4"/>
<name>A0AAF1JXR4_9PROT</name>
<sequence length="185" mass="20422">MTVAPLLVAFAGADAGRWRITSARTLIGPPLPAASHIAISEGTPPALPSNRTFALRGVVGNLRYTNRSERDGLAAIQAGLARPQATRAALIPIRKTPAWWALAQDERRAIFEEQSRHIGIGMAHLPAIARRLHHARELGEPFDFVTWFEYAPEDEASFEALLASLRATPEWAYIDREIDIRLART</sequence>
<keyword evidence="3" id="KW-0408">Iron</keyword>
<protein>
    <submittedName>
        <fullName evidence="4">Chlorite dismutase</fullName>
    </submittedName>
</protein>
<evidence type="ECO:0000313" key="4">
    <source>
        <dbReference type="EMBL" id="MBR0655982.1"/>
    </source>
</evidence>
<dbReference type="InterPro" id="IPR010644">
    <property type="entry name" value="ChdC/CLD"/>
</dbReference>
<proteinExistence type="predicted"/>
<keyword evidence="2" id="KW-0479">Metal-binding</keyword>
<dbReference type="SUPFAM" id="SSF54909">
    <property type="entry name" value="Dimeric alpha+beta barrel"/>
    <property type="match status" value="1"/>
</dbReference>
<dbReference type="Gene3D" id="3.30.70.3420">
    <property type="match status" value="1"/>
</dbReference>
<evidence type="ECO:0000256" key="3">
    <source>
        <dbReference type="ARBA" id="ARBA00023004"/>
    </source>
</evidence>
<accession>A0AAF1JXR4</accession>
<evidence type="ECO:0000313" key="5">
    <source>
        <dbReference type="Proteomes" id="UP001196068"/>
    </source>
</evidence>
<evidence type="ECO:0000256" key="1">
    <source>
        <dbReference type="ARBA" id="ARBA00022617"/>
    </source>
</evidence>
<comment type="caution">
    <text evidence="4">The sequence shown here is derived from an EMBL/GenBank/DDBJ whole genome shotgun (WGS) entry which is preliminary data.</text>
</comment>
<dbReference type="Proteomes" id="UP001196068">
    <property type="component" value="Unassembled WGS sequence"/>
</dbReference>
<gene>
    <name evidence="4" type="ORF">GXW79_12945</name>
</gene>
<evidence type="ECO:0000256" key="2">
    <source>
        <dbReference type="ARBA" id="ARBA00022723"/>
    </source>
</evidence>
<reference evidence="4" key="1">
    <citation type="submission" date="2020-01" db="EMBL/GenBank/DDBJ databases">
        <authorList>
            <person name="Rat A."/>
        </authorList>
    </citation>
    <scope>NUCLEOTIDE SEQUENCE</scope>
    <source>
        <strain evidence="4">LMG 28251</strain>
    </source>
</reference>
<dbReference type="EMBL" id="JAAEDH010000014">
    <property type="protein sequence ID" value="MBR0655982.1"/>
    <property type="molecule type" value="Genomic_DNA"/>
</dbReference>
<dbReference type="Pfam" id="PF06778">
    <property type="entry name" value="Chlor_dismutase"/>
    <property type="match status" value="1"/>
</dbReference>
<dbReference type="GO" id="GO:0016491">
    <property type="term" value="F:oxidoreductase activity"/>
    <property type="evidence" value="ECO:0007669"/>
    <property type="project" value="InterPro"/>
</dbReference>
<keyword evidence="1" id="KW-0349">Heme</keyword>
<dbReference type="GO" id="GO:0020037">
    <property type="term" value="F:heme binding"/>
    <property type="evidence" value="ECO:0007669"/>
    <property type="project" value="InterPro"/>
</dbReference>
<dbReference type="InterPro" id="IPR011008">
    <property type="entry name" value="Dimeric_a/b-barrel"/>
</dbReference>
<reference evidence="4" key="2">
    <citation type="journal article" date="2021" name="Syst. Appl. Microbiol.">
        <title>Roseomonas hellenica sp. nov., isolated from roots of wild-growing Alkanna tinctoria.</title>
        <authorList>
            <person name="Rat A."/>
            <person name="Naranjo H.D."/>
            <person name="Lebbe L."/>
            <person name="Cnockaert M."/>
            <person name="Krigas N."/>
            <person name="Grigoriadou K."/>
            <person name="Maloupa E."/>
            <person name="Willems A."/>
        </authorList>
    </citation>
    <scope>NUCLEOTIDE SEQUENCE</scope>
    <source>
        <strain evidence="4">LMG 28251</strain>
    </source>
</reference>